<keyword evidence="2" id="KW-1185">Reference proteome</keyword>
<evidence type="ECO:0000313" key="2">
    <source>
        <dbReference type="Proteomes" id="UP001432146"/>
    </source>
</evidence>
<proteinExistence type="predicted"/>
<protein>
    <submittedName>
        <fullName evidence="1">Uncharacterized protein</fullName>
    </submittedName>
</protein>
<evidence type="ECO:0000313" key="1">
    <source>
        <dbReference type="EMBL" id="KAK9297569.1"/>
    </source>
</evidence>
<dbReference type="AlphaFoldDB" id="A0AAW0ZJV6"/>
<dbReference type="Proteomes" id="UP001432146">
    <property type="component" value="Unassembled WGS sequence"/>
</dbReference>
<gene>
    <name evidence="1" type="ORF">QLX08_008789</name>
</gene>
<accession>A0AAW0ZJV6</accession>
<sequence>MKVRVVVSSRPKYIYLPPSGSYRFLKIVCSSLQTTERRAGVSTRFSRRERTWRKGKLLSGYHLPCRPLRPWPRRQRGGLLLLLLVSGETFRRVNSESSVEWMVKERRGGMYRA</sequence>
<comment type="caution">
    <text evidence="1">The sequence shown here is derived from an EMBL/GenBank/DDBJ whole genome shotgun (WGS) entry which is preliminary data.</text>
</comment>
<organism evidence="1 2">
    <name type="scientific">Tetragonisca angustula</name>
    <dbReference type="NCBI Taxonomy" id="166442"/>
    <lineage>
        <taxon>Eukaryota</taxon>
        <taxon>Metazoa</taxon>
        <taxon>Ecdysozoa</taxon>
        <taxon>Arthropoda</taxon>
        <taxon>Hexapoda</taxon>
        <taxon>Insecta</taxon>
        <taxon>Pterygota</taxon>
        <taxon>Neoptera</taxon>
        <taxon>Endopterygota</taxon>
        <taxon>Hymenoptera</taxon>
        <taxon>Apocrita</taxon>
        <taxon>Aculeata</taxon>
        <taxon>Apoidea</taxon>
        <taxon>Anthophila</taxon>
        <taxon>Apidae</taxon>
        <taxon>Tetragonisca</taxon>
    </lineage>
</organism>
<name>A0AAW0ZJV6_9HYME</name>
<dbReference type="EMBL" id="JAWNGG020000189">
    <property type="protein sequence ID" value="KAK9297569.1"/>
    <property type="molecule type" value="Genomic_DNA"/>
</dbReference>
<reference evidence="1 2" key="1">
    <citation type="submission" date="2024-05" db="EMBL/GenBank/DDBJ databases">
        <title>The nuclear and mitochondrial genome assemblies of Tetragonisca angustula (Apidae: Meliponini), a tiny yet remarkable pollinator in the Neotropics.</title>
        <authorList>
            <person name="Ferrari R."/>
            <person name="Ricardo P.C."/>
            <person name="Dias F.C."/>
            <person name="Araujo N.S."/>
            <person name="Soares D.O."/>
            <person name="Zhou Q.-S."/>
            <person name="Zhu C.-D."/>
            <person name="Coutinho L."/>
            <person name="Airas M.C."/>
            <person name="Batista T.M."/>
        </authorList>
    </citation>
    <scope>NUCLEOTIDE SEQUENCE [LARGE SCALE GENOMIC DNA]</scope>
    <source>
        <strain evidence="1">ASF017062</strain>
        <tissue evidence="1">Abdomen</tissue>
    </source>
</reference>